<evidence type="ECO:0000256" key="1">
    <source>
        <dbReference type="ARBA" id="ARBA00002724"/>
    </source>
</evidence>
<dbReference type="FunFam" id="3.40.50.150:FF:000257">
    <property type="entry name" value="16S rRNA methyltransferase"/>
    <property type="match status" value="1"/>
</dbReference>
<evidence type="ECO:0000256" key="10">
    <source>
        <dbReference type="ARBA" id="ARBA00030399"/>
    </source>
</evidence>
<gene>
    <name evidence="15" type="ORF">FRE64_03195</name>
</gene>
<keyword evidence="4" id="KW-0963">Cytoplasm</keyword>
<evidence type="ECO:0000256" key="2">
    <source>
        <dbReference type="ARBA" id="ARBA00004496"/>
    </source>
</evidence>
<proteinExistence type="inferred from homology"/>
<dbReference type="SUPFAM" id="SSF53335">
    <property type="entry name" value="S-adenosyl-L-methionine-dependent methyltransferases"/>
    <property type="match status" value="1"/>
</dbReference>
<dbReference type="SUPFAM" id="SSF48013">
    <property type="entry name" value="NusB-like"/>
    <property type="match status" value="1"/>
</dbReference>
<dbReference type="GO" id="GO:0005737">
    <property type="term" value="C:cytoplasm"/>
    <property type="evidence" value="ECO:0007669"/>
    <property type="project" value="UniProtKB-SubCell"/>
</dbReference>
<evidence type="ECO:0000256" key="6">
    <source>
        <dbReference type="ARBA" id="ARBA00022603"/>
    </source>
</evidence>
<comment type="function">
    <text evidence="1">Specifically methylates the cytosine at position 967 (m5C967) of 16S rRNA.</text>
</comment>
<feature type="active site" description="Nucleophile" evidence="13">
    <location>
        <position position="384"/>
    </location>
</feature>
<dbReference type="PRINTS" id="PR02008">
    <property type="entry name" value="RCMTFAMILY"/>
</dbReference>
<evidence type="ECO:0000313" key="15">
    <source>
        <dbReference type="EMBL" id="QDZ39028.1"/>
    </source>
</evidence>
<dbReference type="InterPro" id="IPR001678">
    <property type="entry name" value="MeTrfase_RsmB-F_NOP2_dom"/>
</dbReference>
<keyword evidence="5" id="KW-0698">rRNA processing</keyword>
<dbReference type="OrthoDB" id="9810297at2"/>
<evidence type="ECO:0000256" key="12">
    <source>
        <dbReference type="ARBA" id="ARBA00047283"/>
    </source>
</evidence>
<feature type="domain" description="SAM-dependent MTase RsmB/NOP-type" evidence="14">
    <location>
        <begin position="173"/>
        <end position="445"/>
    </location>
</feature>
<protein>
    <recommendedName>
        <fullName evidence="3">16S rRNA (cytosine(967)-C(5))-methyltransferase</fullName>
        <ecNumber evidence="3">2.1.1.176</ecNumber>
    </recommendedName>
    <alternativeName>
        <fullName evidence="10">16S rRNA m5C967 methyltransferase</fullName>
    </alternativeName>
    <alternativeName>
        <fullName evidence="11">rRNA (cytosine-C(5)-)-methyltransferase RsmB</fullName>
    </alternativeName>
</protein>
<dbReference type="Gene3D" id="3.40.50.150">
    <property type="entry name" value="Vaccinia Virus protein VP39"/>
    <property type="match status" value="1"/>
</dbReference>
<dbReference type="CDD" id="cd02440">
    <property type="entry name" value="AdoMet_MTases"/>
    <property type="match status" value="1"/>
</dbReference>
<dbReference type="EMBL" id="CP042326">
    <property type="protein sequence ID" value="QDZ39028.1"/>
    <property type="molecule type" value="Genomic_DNA"/>
</dbReference>
<dbReference type="Proteomes" id="UP000318453">
    <property type="component" value="Chromosome"/>
</dbReference>
<comment type="similarity">
    <text evidence="13">Belongs to the class I-like SAM-binding methyltransferase superfamily. RsmB/NOP family.</text>
</comment>
<evidence type="ECO:0000256" key="7">
    <source>
        <dbReference type="ARBA" id="ARBA00022679"/>
    </source>
</evidence>
<dbReference type="EC" id="2.1.1.176" evidence="3"/>
<dbReference type="PANTHER" id="PTHR22807">
    <property type="entry name" value="NOP2 YEAST -RELATED NOL1/NOP2/FMU SUN DOMAIN-CONTAINING"/>
    <property type="match status" value="1"/>
</dbReference>
<dbReference type="InterPro" id="IPR006027">
    <property type="entry name" value="NusB_RsmB_TIM44"/>
</dbReference>
<dbReference type="InterPro" id="IPR035926">
    <property type="entry name" value="NusB-like_sf"/>
</dbReference>
<evidence type="ECO:0000259" key="14">
    <source>
        <dbReference type="PROSITE" id="PS51686"/>
    </source>
</evidence>
<name>A0A5B8NJ78_9CHRO</name>
<feature type="binding site" evidence="13">
    <location>
        <position position="314"/>
    </location>
    <ligand>
        <name>S-adenosyl-L-methionine</name>
        <dbReference type="ChEBI" id="CHEBI:59789"/>
    </ligand>
</feature>
<evidence type="ECO:0000313" key="16">
    <source>
        <dbReference type="Proteomes" id="UP000318453"/>
    </source>
</evidence>
<keyword evidence="9 13" id="KW-0694">RNA-binding</keyword>
<sequence>MKHNPRQVVFNALYEIILKDAYAEVARDRALGKISLTPQDQKFVSELIYGIVRRQRTLDALIDQFASKPASQQPPKLRLILLIGLYQLRYLTQVPDSAAVDTSVELAKSNGLGKLSGVINGLLRNYSRQQATTADPLKLPEDPIQRIGILHSFPDWIVKLWWEEYGEETAPLLAQWFNHPPNIDLRINPLQTTQETVEKALNEVNIEYSRLPLPNGLRLPSGVGNIQQLPGFTQGWWTVQDYSAQLVSYLLNPQAGETIIDACAAPGGKSTHIAELMGDQGIIYSSDRASSRLKKVTQNAQRLKLNSIQTCVGDVRNLSQFKNSSDRVLVDAPCSGLGTLHRRTDLRWRQTPENLLQLAQLQQEILTEAATWVKPNGILVYATCTINPLENEDVIQAFLANHPQWQIIPPAGNFPVPSLTSLSNFLKILPTEHNSDGFFMVKLKL</sequence>
<evidence type="ECO:0000256" key="3">
    <source>
        <dbReference type="ARBA" id="ARBA00012140"/>
    </source>
</evidence>
<dbReference type="NCBIfam" id="NF011493">
    <property type="entry name" value="PRK14901.1"/>
    <property type="match status" value="1"/>
</dbReference>
<dbReference type="Pfam" id="PF01189">
    <property type="entry name" value="Methyltr_RsmB-F"/>
    <property type="match status" value="1"/>
</dbReference>
<evidence type="ECO:0000256" key="5">
    <source>
        <dbReference type="ARBA" id="ARBA00022552"/>
    </source>
</evidence>
<feature type="binding site" evidence="13">
    <location>
        <position position="287"/>
    </location>
    <ligand>
        <name>S-adenosyl-L-methionine</name>
        <dbReference type="ChEBI" id="CHEBI:59789"/>
    </ligand>
</feature>
<dbReference type="PROSITE" id="PS51686">
    <property type="entry name" value="SAM_MT_RSMB_NOP"/>
    <property type="match status" value="1"/>
</dbReference>
<organism evidence="15 16">
    <name type="scientific">Euhalothece natronophila Z-M001</name>
    <dbReference type="NCBI Taxonomy" id="522448"/>
    <lineage>
        <taxon>Bacteria</taxon>
        <taxon>Bacillati</taxon>
        <taxon>Cyanobacteriota</taxon>
        <taxon>Cyanophyceae</taxon>
        <taxon>Oscillatoriophycideae</taxon>
        <taxon>Chroococcales</taxon>
        <taxon>Halothecacae</taxon>
        <taxon>Halothece cluster</taxon>
        <taxon>Euhalothece</taxon>
    </lineage>
</organism>
<dbReference type="PANTHER" id="PTHR22807:SF53">
    <property type="entry name" value="RIBOSOMAL RNA SMALL SUBUNIT METHYLTRANSFERASE B-RELATED"/>
    <property type="match status" value="1"/>
</dbReference>
<evidence type="ECO:0000256" key="8">
    <source>
        <dbReference type="ARBA" id="ARBA00022691"/>
    </source>
</evidence>
<dbReference type="InterPro" id="IPR049560">
    <property type="entry name" value="MeTrfase_RsmB-F_NOP2_cat"/>
</dbReference>
<keyword evidence="7 13" id="KW-0808">Transferase</keyword>
<keyword evidence="8 13" id="KW-0949">S-adenosyl-L-methionine</keyword>
<dbReference type="GO" id="GO:0008649">
    <property type="term" value="F:rRNA methyltransferase activity"/>
    <property type="evidence" value="ECO:0007669"/>
    <property type="project" value="InterPro"/>
</dbReference>
<dbReference type="Gene3D" id="1.10.940.10">
    <property type="entry name" value="NusB-like"/>
    <property type="match status" value="1"/>
</dbReference>
<dbReference type="InterPro" id="IPR004573">
    <property type="entry name" value="rRNA_ssu_MeTfrase_B"/>
</dbReference>
<feature type="binding site" evidence="13">
    <location>
        <begin position="263"/>
        <end position="269"/>
    </location>
    <ligand>
        <name>S-adenosyl-L-methionine</name>
        <dbReference type="ChEBI" id="CHEBI:59789"/>
    </ligand>
</feature>
<evidence type="ECO:0000256" key="13">
    <source>
        <dbReference type="PROSITE-ProRule" id="PRU01023"/>
    </source>
</evidence>
<feature type="binding site" evidence="13">
    <location>
        <position position="331"/>
    </location>
    <ligand>
        <name>S-adenosyl-L-methionine</name>
        <dbReference type="ChEBI" id="CHEBI:59789"/>
    </ligand>
</feature>
<reference evidence="15" key="1">
    <citation type="submission" date="2019-08" db="EMBL/GenBank/DDBJ databases">
        <title>Carotenoids and Carotenoid Binding Proteins in the Halophilic Cyanobacterium Euhalothece sp. ZM00.</title>
        <authorList>
            <person name="Cho S.M."/>
            <person name="Song J.Y."/>
            <person name="Park Y.-I."/>
        </authorList>
    </citation>
    <scope>NUCLEOTIDE SEQUENCE [LARGE SCALE GENOMIC DNA]</scope>
    <source>
        <strain evidence="15">Z-M001</strain>
    </source>
</reference>
<evidence type="ECO:0000256" key="9">
    <source>
        <dbReference type="ARBA" id="ARBA00022884"/>
    </source>
</evidence>
<dbReference type="InterPro" id="IPR023267">
    <property type="entry name" value="RCMT"/>
</dbReference>
<comment type="catalytic activity">
    <reaction evidence="12">
        <text>cytidine(967) in 16S rRNA + S-adenosyl-L-methionine = 5-methylcytidine(967) in 16S rRNA + S-adenosyl-L-homocysteine + H(+)</text>
        <dbReference type="Rhea" id="RHEA:42748"/>
        <dbReference type="Rhea" id="RHEA-COMP:10219"/>
        <dbReference type="Rhea" id="RHEA-COMP:10220"/>
        <dbReference type="ChEBI" id="CHEBI:15378"/>
        <dbReference type="ChEBI" id="CHEBI:57856"/>
        <dbReference type="ChEBI" id="CHEBI:59789"/>
        <dbReference type="ChEBI" id="CHEBI:74483"/>
        <dbReference type="ChEBI" id="CHEBI:82748"/>
        <dbReference type="EC" id="2.1.1.176"/>
    </reaction>
</comment>
<dbReference type="AlphaFoldDB" id="A0A5B8NJ78"/>
<dbReference type="GO" id="GO:0006355">
    <property type="term" value="P:regulation of DNA-templated transcription"/>
    <property type="evidence" value="ECO:0007669"/>
    <property type="project" value="InterPro"/>
</dbReference>
<dbReference type="InterPro" id="IPR054728">
    <property type="entry name" value="RsmB-like_ferredoxin"/>
</dbReference>
<evidence type="ECO:0000256" key="4">
    <source>
        <dbReference type="ARBA" id="ARBA00022490"/>
    </source>
</evidence>
<keyword evidence="6 13" id="KW-0489">Methyltransferase</keyword>
<comment type="subcellular location">
    <subcellularLocation>
        <location evidence="2">Cytoplasm</location>
    </subcellularLocation>
</comment>
<dbReference type="InterPro" id="IPR029063">
    <property type="entry name" value="SAM-dependent_MTases_sf"/>
</dbReference>
<dbReference type="KEGG" id="enn:FRE64_03195"/>
<dbReference type="RefSeq" id="WP_146294637.1">
    <property type="nucleotide sequence ID" value="NZ_CP042326.1"/>
</dbReference>
<accession>A0A5B8NJ78</accession>
<dbReference type="NCBIfam" id="TIGR00563">
    <property type="entry name" value="rsmB"/>
    <property type="match status" value="1"/>
</dbReference>
<dbReference type="NCBIfam" id="NF011494">
    <property type="entry name" value="PRK14902.1"/>
    <property type="match status" value="1"/>
</dbReference>
<dbReference type="GO" id="GO:0003723">
    <property type="term" value="F:RNA binding"/>
    <property type="evidence" value="ECO:0007669"/>
    <property type="project" value="UniProtKB-UniRule"/>
</dbReference>
<dbReference type="Pfam" id="PF01029">
    <property type="entry name" value="NusB"/>
    <property type="match status" value="1"/>
</dbReference>
<dbReference type="Pfam" id="PF22458">
    <property type="entry name" value="RsmF-B_ferredox"/>
    <property type="match status" value="1"/>
</dbReference>
<evidence type="ECO:0000256" key="11">
    <source>
        <dbReference type="ARBA" id="ARBA00031088"/>
    </source>
</evidence>
<keyword evidence="16" id="KW-1185">Reference proteome</keyword>